<dbReference type="Proteomes" id="UP001239111">
    <property type="component" value="Chromosome 1"/>
</dbReference>
<keyword evidence="2" id="KW-1185">Reference proteome</keyword>
<proteinExistence type="predicted"/>
<sequence>MRVDIGPEPRAESSEVMTADDMVNLQRDFNLSQKAVVGIATTICKGLIDFVKEERGIKDVLIKIGCDGGRGSLKICSSIQEISDRNLDPTDEPKAKKRKQVRSSKQFSDSGVKKTIVIGSVEFCPENRENILKMWELIGINKIIAKYAVDFKVANLSSGIGSHSSLFLCTWCFSSKDELHKGNTVPRTIAKIKEYSSQWRATGVSFPTPSIQLRPSPLDILPVILVTHAILCCTCCQML</sequence>
<protein>
    <submittedName>
        <fullName evidence="1">Uncharacterized protein</fullName>
    </submittedName>
</protein>
<reference evidence="1" key="1">
    <citation type="submission" date="2023-04" db="EMBL/GenBank/DDBJ databases">
        <title>A chromosome-level genome assembly of the parasitoid wasp Eretmocerus hayati.</title>
        <authorList>
            <person name="Zhong Y."/>
            <person name="Liu S."/>
            <person name="Liu Y."/>
        </authorList>
    </citation>
    <scope>NUCLEOTIDE SEQUENCE</scope>
    <source>
        <strain evidence="1">ZJU_SS_LIU_2023</strain>
    </source>
</reference>
<evidence type="ECO:0000313" key="1">
    <source>
        <dbReference type="EMBL" id="KAJ8684669.1"/>
    </source>
</evidence>
<name>A0ACC2PM65_9HYME</name>
<evidence type="ECO:0000313" key="2">
    <source>
        <dbReference type="Proteomes" id="UP001239111"/>
    </source>
</evidence>
<gene>
    <name evidence="1" type="ORF">QAD02_020462</name>
</gene>
<comment type="caution">
    <text evidence="1">The sequence shown here is derived from an EMBL/GenBank/DDBJ whole genome shotgun (WGS) entry which is preliminary data.</text>
</comment>
<accession>A0ACC2PM65</accession>
<dbReference type="EMBL" id="CM056741">
    <property type="protein sequence ID" value="KAJ8684669.1"/>
    <property type="molecule type" value="Genomic_DNA"/>
</dbReference>
<organism evidence="1 2">
    <name type="scientific">Eretmocerus hayati</name>
    <dbReference type="NCBI Taxonomy" id="131215"/>
    <lineage>
        <taxon>Eukaryota</taxon>
        <taxon>Metazoa</taxon>
        <taxon>Ecdysozoa</taxon>
        <taxon>Arthropoda</taxon>
        <taxon>Hexapoda</taxon>
        <taxon>Insecta</taxon>
        <taxon>Pterygota</taxon>
        <taxon>Neoptera</taxon>
        <taxon>Endopterygota</taxon>
        <taxon>Hymenoptera</taxon>
        <taxon>Apocrita</taxon>
        <taxon>Proctotrupomorpha</taxon>
        <taxon>Chalcidoidea</taxon>
        <taxon>Aphelinidae</taxon>
        <taxon>Aphelininae</taxon>
        <taxon>Eretmocerus</taxon>
    </lineage>
</organism>